<keyword evidence="1" id="KW-0732">Signal</keyword>
<proteinExistence type="predicted"/>
<sequence>MKKIIVSVCAAALALAAIPAFASVPPEGKDDCLLYGKNCPNVLDSLPERIAKLNKEIAKGEKVYTSEELNLLERKLKEDNRTMRVLNKPGK</sequence>
<accession>Q74BB0</accession>
<keyword evidence="3" id="KW-1185">Reference proteome</keyword>
<reference evidence="2 3" key="1">
    <citation type="journal article" date="2003" name="Science">
        <title>Genome of Geobacter sulfurreducens: metal reduction in subsurface environments.</title>
        <authorList>
            <person name="Methe B.A."/>
            <person name="Nelson K.E."/>
            <person name="Eisen J.A."/>
            <person name="Paulsen I.T."/>
            <person name="Nelson W."/>
            <person name="Heidelberg J.F."/>
            <person name="Wu D."/>
            <person name="Wu M."/>
            <person name="Ward N."/>
            <person name="Beanan M.J."/>
            <person name="Dodson R.J."/>
            <person name="Madupu R."/>
            <person name="Brinkac L.M."/>
            <person name="Daugherty S.C."/>
            <person name="DeBoy R.T."/>
            <person name="Durkin A.S."/>
            <person name="Gwinn M."/>
            <person name="Kolonay J.F."/>
            <person name="Sullivan S.A."/>
            <person name="Haft D.H."/>
            <person name="Selengut J."/>
            <person name="Davidsen T.M."/>
            <person name="Zafar N."/>
            <person name="White O."/>
            <person name="Tran B."/>
            <person name="Romero C."/>
            <person name="Forberger H.A."/>
            <person name="Weidman J."/>
            <person name="Khouri H."/>
            <person name="Feldblyum T.V."/>
            <person name="Utterback T.R."/>
            <person name="Van Aken S.E."/>
            <person name="Lovley D.R."/>
            <person name="Fraser C.M."/>
        </authorList>
    </citation>
    <scope>NUCLEOTIDE SEQUENCE [LARGE SCALE GENOMIC DNA]</scope>
    <source>
        <strain evidence="3">ATCC 51573 / DSM 12127 / PCA</strain>
    </source>
</reference>
<gene>
    <name evidence="2" type="ordered locus">GSU2131</name>
</gene>
<feature type="chain" id="PRO_5004286335" description="Lipoprotein" evidence="1">
    <location>
        <begin position="23"/>
        <end position="91"/>
    </location>
</feature>
<dbReference type="STRING" id="243231.GSU2131"/>
<dbReference type="RefSeq" id="WP_010942776.1">
    <property type="nucleotide sequence ID" value="NC_002939.5"/>
</dbReference>
<reference evidence="2 3" key="2">
    <citation type="journal article" date="2012" name="BMC Genomics">
        <title>Comparative genomic analysis of Geobacter sulfurreducens KN400, a strain with enhanced capacity for extracellular electron transfer and electricity production.</title>
        <authorList>
            <person name="Butler J.E."/>
            <person name="Young N.D."/>
            <person name="Aklujkar M."/>
            <person name="Lovley D.R."/>
        </authorList>
    </citation>
    <scope>NUCLEOTIDE SEQUENCE [LARGE SCALE GENOMIC DNA]</scope>
    <source>
        <strain evidence="3">ATCC 51573 / DSM 12127 / PCA</strain>
    </source>
</reference>
<feature type="signal peptide" evidence="1">
    <location>
        <begin position="1"/>
        <end position="22"/>
    </location>
</feature>
<dbReference type="PATRIC" id="fig|243231.5.peg.2162"/>
<evidence type="ECO:0000313" key="2">
    <source>
        <dbReference type="EMBL" id="AAR35507.1"/>
    </source>
</evidence>
<dbReference type="InParanoid" id="Q74BB0"/>
<dbReference type="EMBL" id="AE017180">
    <property type="protein sequence ID" value="AAR35507.1"/>
    <property type="molecule type" value="Genomic_DNA"/>
</dbReference>
<dbReference type="EnsemblBacteria" id="AAR35507">
    <property type="protein sequence ID" value="AAR35507"/>
    <property type="gene ID" value="GSU2131"/>
</dbReference>
<dbReference type="AlphaFoldDB" id="Q74BB0"/>
<organism evidence="2 3">
    <name type="scientific">Geobacter sulfurreducens (strain ATCC 51573 / DSM 12127 / PCA)</name>
    <dbReference type="NCBI Taxonomy" id="243231"/>
    <lineage>
        <taxon>Bacteria</taxon>
        <taxon>Pseudomonadati</taxon>
        <taxon>Thermodesulfobacteriota</taxon>
        <taxon>Desulfuromonadia</taxon>
        <taxon>Geobacterales</taxon>
        <taxon>Geobacteraceae</taxon>
        <taxon>Geobacter</taxon>
    </lineage>
</organism>
<protein>
    <recommendedName>
        <fullName evidence="4">Lipoprotein</fullName>
    </recommendedName>
</protein>
<dbReference type="HOGENOM" id="CLU_174771_2_0_7"/>
<dbReference type="Proteomes" id="UP000000577">
    <property type="component" value="Chromosome"/>
</dbReference>
<name>Q74BB0_GEOSL</name>
<evidence type="ECO:0008006" key="4">
    <source>
        <dbReference type="Google" id="ProtNLM"/>
    </source>
</evidence>
<dbReference type="OrthoDB" id="5398628at2"/>
<evidence type="ECO:0000313" key="3">
    <source>
        <dbReference type="Proteomes" id="UP000000577"/>
    </source>
</evidence>
<evidence type="ECO:0000256" key="1">
    <source>
        <dbReference type="SAM" id="SignalP"/>
    </source>
</evidence>
<dbReference type="KEGG" id="gsu:GSU2131"/>